<proteinExistence type="predicted"/>
<sequence length="434" mass="47034">MEDTYQPPFKSCVLDGNVASVIKTPEQVAADALNAGLDLNCGNWLKSKTMAAVKGGLVEELVVNKAVSNNFATLLRLGFFDGDPSKQMYGKLGPEDVCTPAHRELAHEAARQGIVLLKNALQSLPLSATAINSLAVIGPNANATTTMIGNYAGCSNTKCADAQLEEARKVAAKADAVVLVMGTDQSIEAESLDRTSISLPGQQNRLVSEVASVSKGPVILVIMSGGGMDIQFAKENPKITSILWVGFPGEAGGTALADVIFGRYNPGGRLSMTWYPQFFAETVNMTNMNMRANLTTGHPGYTYRFYRGTTVYPFGYGLSYSRFVQWMVRAPKLVKLSSDEDQVCRFPECETIEVDDGVCRNSGFEVVIGVKMLGKWMEVTVLVFLAPQEVRLVRFEVDGCRHLSVVDEDGNRKVALGEHVLQVGDVTHSLYLQT</sequence>
<gene>
    <name evidence="1" type="ORF">L1987_72295</name>
</gene>
<reference evidence="2" key="1">
    <citation type="journal article" date="2022" name="Mol. Ecol. Resour.">
        <title>The genomes of chicory, endive, great burdock and yacon provide insights into Asteraceae palaeo-polyploidization history and plant inulin production.</title>
        <authorList>
            <person name="Fan W."/>
            <person name="Wang S."/>
            <person name="Wang H."/>
            <person name="Wang A."/>
            <person name="Jiang F."/>
            <person name="Liu H."/>
            <person name="Zhao H."/>
            <person name="Xu D."/>
            <person name="Zhang Y."/>
        </authorList>
    </citation>
    <scope>NUCLEOTIDE SEQUENCE [LARGE SCALE GENOMIC DNA]</scope>
    <source>
        <strain evidence="2">cv. Yunnan</strain>
    </source>
</reference>
<comment type="caution">
    <text evidence="1">The sequence shown here is derived from an EMBL/GenBank/DDBJ whole genome shotgun (WGS) entry which is preliminary data.</text>
</comment>
<organism evidence="1 2">
    <name type="scientific">Smallanthus sonchifolius</name>
    <dbReference type="NCBI Taxonomy" id="185202"/>
    <lineage>
        <taxon>Eukaryota</taxon>
        <taxon>Viridiplantae</taxon>
        <taxon>Streptophyta</taxon>
        <taxon>Embryophyta</taxon>
        <taxon>Tracheophyta</taxon>
        <taxon>Spermatophyta</taxon>
        <taxon>Magnoliopsida</taxon>
        <taxon>eudicotyledons</taxon>
        <taxon>Gunneridae</taxon>
        <taxon>Pentapetalae</taxon>
        <taxon>asterids</taxon>
        <taxon>campanulids</taxon>
        <taxon>Asterales</taxon>
        <taxon>Asteraceae</taxon>
        <taxon>Asteroideae</taxon>
        <taxon>Heliantheae alliance</taxon>
        <taxon>Millerieae</taxon>
        <taxon>Smallanthus</taxon>
    </lineage>
</organism>
<keyword evidence="2" id="KW-1185">Reference proteome</keyword>
<dbReference type="Proteomes" id="UP001056120">
    <property type="component" value="Linkage Group LG24"/>
</dbReference>
<name>A0ACB9AVN3_9ASTR</name>
<evidence type="ECO:0000313" key="2">
    <source>
        <dbReference type="Proteomes" id="UP001056120"/>
    </source>
</evidence>
<reference evidence="1 2" key="2">
    <citation type="journal article" date="2022" name="Mol. Ecol. Resour.">
        <title>The genomes of chicory, endive, great burdock and yacon provide insights into Asteraceae paleo-polyploidization history and plant inulin production.</title>
        <authorList>
            <person name="Fan W."/>
            <person name="Wang S."/>
            <person name="Wang H."/>
            <person name="Wang A."/>
            <person name="Jiang F."/>
            <person name="Liu H."/>
            <person name="Zhao H."/>
            <person name="Xu D."/>
            <person name="Zhang Y."/>
        </authorList>
    </citation>
    <scope>NUCLEOTIDE SEQUENCE [LARGE SCALE GENOMIC DNA]</scope>
    <source>
        <strain evidence="2">cv. Yunnan</strain>
        <tissue evidence="1">Leaves</tissue>
    </source>
</reference>
<accession>A0ACB9AVN3</accession>
<evidence type="ECO:0000313" key="1">
    <source>
        <dbReference type="EMBL" id="KAI3713709.1"/>
    </source>
</evidence>
<dbReference type="EMBL" id="CM042041">
    <property type="protein sequence ID" value="KAI3713709.1"/>
    <property type="molecule type" value="Genomic_DNA"/>
</dbReference>
<protein>
    <submittedName>
        <fullName evidence="1">Uncharacterized protein</fullName>
    </submittedName>
</protein>